<evidence type="ECO:0000256" key="1">
    <source>
        <dbReference type="SAM" id="Phobius"/>
    </source>
</evidence>
<keyword evidence="3" id="KW-1185">Reference proteome</keyword>
<sequence>MLETVSRNLHVEKNGKRYHPSLFLKVLLMMGGPRIAIFVAINLGGPEIHSIYRWRNQHRIIVPEKPLWGESNFKKLGPLYKEAMANITSSSVPVLAAEDETAIIGHVTYHQDRDELLGFCGLNGQHHACLDYFALKVEDGEKSFTNIVNAFKEYKIGTFGRAILLNPLHPNLPHIAVLVMPTCNKFDHHFVYQQWQEVERLYDQEFKNIVGPPIGNSSDGNSRRWKIMLQLAAVDVGNRFRPIPRNISFIFSCRKLDTGENGYHV</sequence>
<dbReference type="Proteomes" id="UP001159427">
    <property type="component" value="Unassembled WGS sequence"/>
</dbReference>
<feature type="transmembrane region" description="Helical" evidence="1">
    <location>
        <begin position="22"/>
        <end position="45"/>
    </location>
</feature>
<keyword evidence="1" id="KW-0812">Transmembrane</keyword>
<proteinExistence type="predicted"/>
<keyword evidence="1" id="KW-1133">Transmembrane helix</keyword>
<evidence type="ECO:0000313" key="3">
    <source>
        <dbReference type="Proteomes" id="UP001159427"/>
    </source>
</evidence>
<dbReference type="EMBL" id="CALNXI010000873">
    <property type="protein sequence ID" value="CAH3144511.1"/>
    <property type="molecule type" value="Genomic_DNA"/>
</dbReference>
<organism evidence="2 3">
    <name type="scientific">Porites evermanni</name>
    <dbReference type="NCBI Taxonomy" id="104178"/>
    <lineage>
        <taxon>Eukaryota</taxon>
        <taxon>Metazoa</taxon>
        <taxon>Cnidaria</taxon>
        <taxon>Anthozoa</taxon>
        <taxon>Hexacorallia</taxon>
        <taxon>Scleractinia</taxon>
        <taxon>Fungiina</taxon>
        <taxon>Poritidae</taxon>
        <taxon>Porites</taxon>
    </lineage>
</organism>
<gene>
    <name evidence="2" type="ORF">PEVE_00043197</name>
</gene>
<evidence type="ECO:0000313" key="2">
    <source>
        <dbReference type="EMBL" id="CAH3144511.1"/>
    </source>
</evidence>
<comment type="caution">
    <text evidence="2">The sequence shown here is derived from an EMBL/GenBank/DDBJ whole genome shotgun (WGS) entry which is preliminary data.</text>
</comment>
<keyword evidence="1" id="KW-0472">Membrane</keyword>
<accession>A0ABN8PMX6</accession>
<name>A0ABN8PMX6_9CNID</name>
<reference evidence="2 3" key="1">
    <citation type="submission" date="2022-05" db="EMBL/GenBank/DDBJ databases">
        <authorList>
            <consortium name="Genoscope - CEA"/>
            <person name="William W."/>
        </authorList>
    </citation>
    <scope>NUCLEOTIDE SEQUENCE [LARGE SCALE GENOMIC DNA]</scope>
</reference>
<protein>
    <submittedName>
        <fullName evidence="2">Uncharacterized protein</fullName>
    </submittedName>
</protein>